<dbReference type="RefSeq" id="XP_002494154.1">
    <property type="nucleotide sequence ID" value="XM_002494109.1"/>
</dbReference>
<dbReference type="FunCoup" id="C4R8Q0">
    <property type="interactions" value="637"/>
</dbReference>
<dbReference type="HOGENOM" id="CLU_034022_2_0_1"/>
<feature type="transmembrane region" description="Helical" evidence="7">
    <location>
        <begin position="174"/>
        <end position="196"/>
    </location>
</feature>
<proteinExistence type="inferred from homology"/>
<dbReference type="GO" id="GO:0005743">
    <property type="term" value="C:mitochondrial inner membrane"/>
    <property type="evidence" value="ECO:0007669"/>
    <property type="project" value="EnsemblFungi"/>
</dbReference>
<evidence type="ECO:0000256" key="5">
    <source>
        <dbReference type="ARBA" id="ARBA00022989"/>
    </source>
</evidence>
<keyword evidence="5 7" id="KW-1133">Transmembrane helix</keyword>
<dbReference type="InParanoid" id="C4R8Q0"/>
<name>C4R8Q0_KOMPG</name>
<comment type="subcellular location">
    <subcellularLocation>
        <location evidence="1">Membrane</location>
        <topology evidence="1">Multi-pass membrane protein</topology>
    </subcellularLocation>
</comment>
<keyword evidence="6 7" id="KW-0472">Membrane</keyword>
<dbReference type="STRING" id="644223.C4R8Q0"/>
<evidence type="ECO:0000259" key="8">
    <source>
        <dbReference type="Pfam" id="PF01694"/>
    </source>
</evidence>
<feature type="transmembrane region" description="Helical" evidence="7">
    <location>
        <begin position="280"/>
        <end position="297"/>
    </location>
</feature>
<feature type="transmembrane region" description="Helical" evidence="7">
    <location>
        <begin position="112"/>
        <end position="130"/>
    </location>
</feature>
<dbReference type="Gene3D" id="1.20.1540.10">
    <property type="entry name" value="Rhomboid-like"/>
    <property type="match status" value="1"/>
</dbReference>
<reference evidence="9 10" key="1">
    <citation type="journal article" date="2009" name="Nat. Biotechnol.">
        <title>Genome sequence of the recombinant protein production host Pichia pastoris.</title>
        <authorList>
            <person name="De Schutter K."/>
            <person name="Lin Y.C."/>
            <person name="Tiels P."/>
            <person name="Van Hecke A."/>
            <person name="Glinka S."/>
            <person name="Weber-Lehmann J."/>
            <person name="Rouze P."/>
            <person name="Van de Peer Y."/>
            <person name="Callewaert N."/>
        </authorList>
    </citation>
    <scope>NUCLEOTIDE SEQUENCE [LARGE SCALE GENOMIC DNA]</scope>
    <source>
        <strain evidence="10">GS115 / ATCC 20864</strain>
    </source>
</reference>
<keyword evidence="3 7" id="KW-0812">Transmembrane</keyword>
<dbReference type="AlphaFoldDB" id="C4R8Q0"/>
<evidence type="ECO:0000256" key="7">
    <source>
        <dbReference type="SAM" id="Phobius"/>
    </source>
</evidence>
<evidence type="ECO:0000256" key="2">
    <source>
        <dbReference type="ARBA" id="ARBA00009045"/>
    </source>
</evidence>
<evidence type="ECO:0000256" key="6">
    <source>
        <dbReference type="ARBA" id="ARBA00023136"/>
    </source>
</evidence>
<gene>
    <name evidence="9" type="ordered locus">PAS_chr4_0714</name>
</gene>
<organism evidence="9 10">
    <name type="scientific">Komagataella phaffii (strain GS115 / ATCC 20864)</name>
    <name type="common">Yeast</name>
    <name type="synonym">Pichia pastoris</name>
    <dbReference type="NCBI Taxonomy" id="644223"/>
    <lineage>
        <taxon>Eukaryota</taxon>
        <taxon>Fungi</taxon>
        <taxon>Dikarya</taxon>
        <taxon>Ascomycota</taxon>
        <taxon>Saccharomycotina</taxon>
        <taxon>Pichiomycetes</taxon>
        <taxon>Pichiales</taxon>
        <taxon>Pichiaceae</taxon>
        <taxon>Komagataella</taxon>
    </lineage>
</organism>
<keyword evidence="9" id="KW-0645">Protease</keyword>
<protein>
    <submittedName>
        <fullName evidence="9">Mitochondrial serine protease</fullName>
    </submittedName>
</protein>
<evidence type="ECO:0000313" key="9">
    <source>
        <dbReference type="EMBL" id="CAY71975.1"/>
    </source>
</evidence>
<evidence type="ECO:0000313" key="10">
    <source>
        <dbReference type="Proteomes" id="UP000000314"/>
    </source>
</evidence>
<dbReference type="MEROPS" id="S54.007"/>
<feature type="domain" description="Peptidase S54 rhomboid" evidence="8">
    <location>
        <begin position="153"/>
        <end position="297"/>
    </location>
</feature>
<dbReference type="GO" id="GO:0006465">
    <property type="term" value="P:signal peptide processing"/>
    <property type="evidence" value="ECO:0007669"/>
    <property type="project" value="EnsemblFungi"/>
</dbReference>
<dbReference type="FunFam" id="1.20.1540.10:FF:000012">
    <property type="entry name" value="Rhomboid family protein"/>
    <property type="match status" value="1"/>
</dbReference>
<dbReference type="InterPro" id="IPR022764">
    <property type="entry name" value="Peptidase_S54_rhomboid_dom"/>
</dbReference>
<dbReference type="InterPro" id="IPR050925">
    <property type="entry name" value="Rhomboid_protease_S54"/>
</dbReference>
<dbReference type="GO" id="GO:0004252">
    <property type="term" value="F:serine-type endopeptidase activity"/>
    <property type="evidence" value="ECO:0007669"/>
    <property type="project" value="EnsemblFungi"/>
</dbReference>
<dbReference type="PANTHER" id="PTHR43731:SF14">
    <property type="entry name" value="PRESENILIN-ASSOCIATED RHOMBOID-LIKE PROTEIN, MITOCHONDRIAL"/>
    <property type="match status" value="1"/>
</dbReference>
<dbReference type="Proteomes" id="UP000000314">
    <property type="component" value="Chromosome 4"/>
</dbReference>
<dbReference type="GO" id="GO:0010821">
    <property type="term" value="P:regulation of mitochondrion organization"/>
    <property type="evidence" value="ECO:0007669"/>
    <property type="project" value="EnsemblFungi"/>
</dbReference>
<dbReference type="OrthoDB" id="10260614at2759"/>
<evidence type="ECO:0000256" key="3">
    <source>
        <dbReference type="ARBA" id="ARBA00022692"/>
    </source>
</evidence>
<sequence>MKVGPSFFLGNIGVFGPRVMASKPFLSPAFNNAFKRITVQSSSLVTKIPKINLRNFATFNQLRMSGSSWSRGSNFSNLKTAALFSLVFCVGTTFATPYLMKYTPLAIFNKNPSLLVYSLIGINAAVFALWKAPQYWRVLSRYGLLEKDARFNKWSMIGSAFSHQDFWHIGMNMLALYSFGTTVASYVGASNFLIMYLNGAVLSSLASLAYPVLAGVSSMGASLGASGALFAILGSFSYLFPYAKILLFVFPIPGGAWIAFLASIGWNVCGCVFRWGSFDYAAHLGGSLVGIFYGWLIDQRRKEFKKNTRTVW</sequence>
<dbReference type="eggNOG" id="KOG2980">
    <property type="taxonomic scope" value="Eukaryota"/>
</dbReference>
<dbReference type="InterPro" id="IPR035952">
    <property type="entry name" value="Rhomboid-like_sf"/>
</dbReference>
<dbReference type="KEGG" id="ppa:PAS_chr4_0714"/>
<evidence type="ECO:0000256" key="1">
    <source>
        <dbReference type="ARBA" id="ARBA00004141"/>
    </source>
</evidence>
<dbReference type="OMA" id="LWYPRIA"/>
<feature type="transmembrane region" description="Helical" evidence="7">
    <location>
        <begin position="81"/>
        <end position="100"/>
    </location>
</feature>
<dbReference type="PANTHER" id="PTHR43731">
    <property type="entry name" value="RHOMBOID PROTEASE"/>
    <property type="match status" value="1"/>
</dbReference>
<feature type="transmembrane region" description="Helical" evidence="7">
    <location>
        <begin position="208"/>
        <end position="233"/>
    </location>
</feature>
<dbReference type="EMBL" id="FN392322">
    <property type="protein sequence ID" value="CAY71975.1"/>
    <property type="molecule type" value="Genomic_DNA"/>
</dbReference>
<comment type="similarity">
    <text evidence="2">Belongs to the peptidase S54 family.</text>
</comment>
<dbReference type="GeneID" id="8200609"/>
<keyword evidence="10" id="KW-1185">Reference proteome</keyword>
<evidence type="ECO:0000256" key="4">
    <source>
        <dbReference type="ARBA" id="ARBA00022801"/>
    </source>
</evidence>
<dbReference type="Pfam" id="PF01694">
    <property type="entry name" value="Rhomboid"/>
    <property type="match status" value="1"/>
</dbReference>
<accession>C4R8Q0</accession>
<dbReference type="SUPFAM" id="SSF144091">
    <property type="entry name" value="Rhomboid-like"/>
    <property type="match status" value="1"/>
</dbReference>
<feature type="transmembrane region" description="Helical" evidence="7">
    <location>
        <begin position="245"/>
        <end position="268"/>
    </location>
</feature>
<keyword evidence="4" id="KW-0378">Hydrolase</keyword>